<dbReference type="SUPFAM" id="SSF63380">
    <property type="entry name" value="Riboflavin synthase domain-like"/>
    <property type="match status" value="1"/>
</dbReference>
<dbReference type="PANTHER" id="PTHR30157">
    <property type="entry name" value="FERRIC REDUCTASE, NADPH-DEPENDENT"/>
    <property type="match status" value="1"/>
</dbReference>
<dbReference type="EMBL" id="JAGPNL010000001">
    <property type="protein sequence ID" value="MBQ0825920.1"/>
    <property type="molecule type" value="Genomic_DNA"/>
</dbReference>
<comment type="caution">
    <text evidence="2">The sequence shown here is derived from an EMBL/GenBank/DDBJ whole genome shotgun (WGS) entry which is preliminary data.</text>
</comment>
<accession>A0A940XJS4</accession>
<proteinExistence type="predicted"/>
<dbReference type="InterPro" id="IPR039261">
    <property type="entry name" value="FNR_nucleotide-bd"/>
</dbReference>
<dbReference type="AlphaFoldDB" id="A0A940XJS4"/>
<dbReference type="InterPro" id="IPR013113">
    <property type="entry name" value="SIP_FAD-bd"/>
</dbReference>
<reference evidence="2" key="1">
    <citation type="submission" date="2021-04" db="EMBL/GenBank/DDBJ databases">
        <title>Genome seq and assembly of Streptomyces sp. RG38.</title>
        <authorList>
            <person name="Chhetri G."/>
        </authorList>
    </citation>
    <scope>NUCLEOTIDE SEQUENCE</scope>
    <source>
        <strain evidence="2">RG38</strain>
    </source>
</reference>
<dbReference type="InterPro" id="IPR017938">
    <property type="entry name" value="Riboflavin_synthase-like_b-brl"/>
</dbReference>
<gene>
    <name evidence="2" type="ORF">J5Y05_05275</name>
</gene>
<dbReference type="GO" id="GO:0016491">
    <property type="term" value="F:oxidoreductase activity"/>
    <property type="evidence" value="ECO:0007669"/>
    <property type="project" value="InterPro"/>
</dbReference>
<dbReference type="Proteomes" id="UP000677875">
    <property type="component" value="Unassembled WGS sequence"/>
</dbReference>
<evidence type="ECO:0000313" key="2">
    <source>
        <dbReference type="EMBL" id="MBQ0825920.1"/>
    </source>
</evidence>
<sequence length="305" mass="34122">MAEDLSATRLPTDYVPRIHRAEVLGVERSGPGMVRVRFGGTDLRDYPTTGIGDEYVRMFFPDRPDEEVRLPRITTVRGWEYADGVEPSAMRVYTVRGHAPGEITVDFVVHDGGVAAAWAQQARPGQAVGVNPPCGLYERPDALTRQILVADEPGLPAALRLAELTADEVETVLLLEVRGADHRIRADVGNVEYIWLDGSGNGNGESRILDALRELAPGDDTYVWVSTEGRLNRAARRYLRHERKLPAHHYKCVAYWQDRAEVWRSRYEELGPEFASKVRAVRSAADRDPEEIADEMENLYESAGL</sequence>
<dbReference type="InterPro" id="IPR017927">
    <property type="entry name" value="FAD-bd_FR_type"/>
</dbReference>
<keyword evidence="3" id="KW-1185">Reference proteome</keyword>
<protein>
    <submittedName>
        <fullName evidence="2">Siderophore-interacting protein</fullName>
    </submittedName>
</protein>
<evidence type="ECO:0000259" key="1">
    <source>
        <dbReference type="PROSITE" id="PS51384"/>
    </source>
</evidence>
<name>A0A940XJS4_9ACTN</name>
<evidence type="ECO:0000313" key="3">
    <source>
        <dbReference type="Proteomes" id="UP000677875"/>
    </source>
</evidence>
<dbReference type="PANTHER" id="PTHR30157:SF0">
    <property type="entry name" value="NADPH-DEPENDENT FERRIC-CHELATE REDUCTASE"/>
    <property type="match status" value="1"/>
</dbReference>
<dbReference type="InterPro" id="IPR007037">
    <property type="entry name" value="SIP_rossman_dom"/>
</dbReference>
<dbReference type="CDD" id="cd06193">
    <property type="entry name" value="siderophore_interacting"/>
    <property type="match status" value="1"/>
</dbReference>
<dbReference type="Gene3D" id="3.40.50.80">
    <property type="entry name" value="Nucleotide-binding domain of ferredoxin-NADP reductase (FNR) module"/>
    <property type="match status" value="1"/>
</dbReference>
<feature type="domain" description="FAD-binding FR-type" evidence="1">
    <location>
        <begin position="16"/>
        <end position="140"/>
    </location>
</feature>
<organism evidence="2 3">
    <name type="scientific">Streptomyces tagetis</name>
    <dbReference type="NCBI Taxonomy" id="2820809"/>
    <lineage>
        <taxon>Bacteria</taxon>
        <taxon>Bacillati</taxon>
        <taxon>Actinomycetota</taxon>
        <taxon>Actinomycetes</taxon>
        <taxon>Kitasatosporales</taxon>
        <taxon>Streptomycetaceae</taxon>
        <taxon>Streptomyces</taxon>
    </lineage>
</organism>
<dbReference type="RefSeq" id="WP_210868560.1">
    <property type="nucleotide sequence ID" value="NZ_JAGPNL010000001.1"/>
</dbReference>
<dbReference type="Gene3D" id="2.40.30.10">
    <property type="entry name" value="Translation factors"/>
    <property type="match status" value="1"/>
</dbReference>
<dbReference type="Pfam" id="PF08021">
    <property type="entry name" value="FAD_binding_9"/>
    <property type="match status" value="1"/>
</dbReference>
<dbReference type="InterPro" id="IPR039374">
    <property type="entry name" value="SIP_fam"/>
</dbReference>
<dbReference type="Pfam" id="PF04954">
    <property type="entry name" value="SIP"/>
    <property type="match status" value="1"/>
</dbReference>
<dbReference type="PROSITE" id="PS51384">
    <property type="entry name" value="FAD_FR"/>
    <property type="match status" value="1"/>
</dbReference>